<protein>
    <recommendedName>
        <fullName evidence="4">Ig-like domain-containing protein</fullName>
    </recommendedName>
</protein>
<feature type="chain" id="PRO_5034095486" description="Ig-like domain-containing protein" evidence="3">
    <location>
        <begin position="25"/>
        <end position="413"/>
    </location>
</feature>
<feature type="region of interest" description="Disordered" evidence="1">
    <location>
        <begin position="354"/>
        <end position="387"/>
    </location>
</feature>
<dbReference type="InterPro" id="IPR003598">
    <property type="entry name" value="Ig_sub2"/>
</dbReference>
<sequence length="413" mass="44962">MCRCVADVTCLLLLLLLLLLLSSAHVLPHRSIPAAVSSSVQLPCTNTDPKWLHPLIPSAVNTVTDAWHGSGMITTAVGLHESVPLSPPFPDTNTRTSGPLGDRRGAYWYWSSEDGRYTGQVIADVYPGGVVRSYYSQLKLRVAMSAHAFVYGDFSLGMSHLRWDDAGLYTCRLYDGAEHAISSSVRLVTVRVTSSRPNPILKGQRVTLTCGVSRRDDLSSVTWTHRDVPLQLTHTRISMTADSQSLTLKSFRQRDSGPWSCHVTLRGSSLSIATHTFNFADERPPLKSNEVEFSQQQPLLVAQPCTMGNEVTISTSRSGTLLFWAGLAVGMAVALSIIGTWSYCHWKRRQDEQGLMVSDPGPSTTGHVQNGEPPEQQSRPGHATPGLTKQDQLLASEVTGTCCSFPAQAACST</sequence>
<dbReference type="Pfam" id="PF13927">
    <property type="entry name" value="Ig_3"/>
    <property type="match status" value="1"/>
</dbReference>
<organism evidence="5 6">
    <name type="scientific">Eptatretus burgeri</name>
    <name type="common">Inshore hagfish</name>
    <dbReference type="NCBI Taxonomy" id="7764"/>
    <lineage>
        <taxon>Eukaryota</taxon>
        <taxon>Metazoa</taxon>
        <taxon>Chordata</taxon>
        <taxon>Craniata</taxon>
        <taxon>Vertebrata</taxon>
        <taxon>Cyclostomata</taxon>
        <taxon>Myxini</taxon>
        <taxon>Myxiniformes</taxon>
        <taxon>Myxinidae</taxon>
        <taxon>Eptatretinae</taxon>
        <taxon>Eptatretus</taxon>
    </lineage>
</organism>
<evidence type="ECO:0000256" key="1">
    <source>
        <dbReference type="SAM" id="MobiDB-lite"/>
    </source>
</evidence>
<evidence type="ECO:0000259" key="4">
    <source>
        <dbReference type="PROSITE" id="PS50835"/>
    </source>
</evidence>
<keyword evidence="2" id="KW-0472">Membrane</keyword>
<proteinExistence type="predicted"/>
<dbReference type="Proteomes" id="UP000694388">
    <property type="component" value="Unplaced"/>
</dbReference>
<accession>A0A8C4QZC4</accession>
<feature type="signal peptide" evidence="3">
    <location>
        <begin position="1"/>
        <end position="24"/>
    </location>
</feature>
<dbReference type="PANTHER" id="PTHR11422:SF10">
    <property type="entry name" value="IG-LIKE DOMAIN-CONTAINING PROTEIN"/>
    <property type="match status" value="1"/>
</dbReference>
<dbReference type="Gene3D" id="2.60.40.10">
    <property type="entry name" value="Immunoglobulins"/>
    <property type="match status" value="2"/>
</dbReference>
<dbReference type="SUPFAM" id="SSF48726">
    <property type="entry name" value="Immunoglobulin"/>
    <property type="match status" value="2"/>
</dbReference>
<keyword evidence="3" id="KW-0732">Signal</keyword>
<feature type="transmembrane region" description="Helical" evidence="2">
    <location>
        <begin position="321"/>
        <end position="344"/>
    </location>
</feature>
<feature type="domain" description="Ig-like" evidence="4">
    <location>
        <begin position="183"/>
        <end position="271"/>
    </location>
</feature>
<name>A0A8C4QZC4_EPTBU</name>
<evidence type="ECO:0000313" key="6">
    <source>
        <dbReference type="Proteomes" id="UP000694388"/>
    </source>
</evidence>
<dbReference type="SMART" id="SM00408">
    <property type="entry name" value="IGc2"/>
    <property type="match status" value="1"/>
</dbReference>
<keyword evidence="6" id="KW-1185">Reference proteome</keyword>
<dbReference type="InterPro" id="IPR003599">
    <property type="entry name" value="Ig_sub"/>
</dbReference>
<dbReference type="InterPro" id="IPR013783">
    <property type="entry name" value="Ig-like_fold"/>
</dbReference>
<dbReference type="PANTHER" id="PTHR11422">
    <property type="entry name" value="T-CELL SURFACE GLYCOPROTEIN CD4"/>
    <property type="match status" value="1"/>
</dbReference>
<evidence type="ECO:0000256" key="3">
    <source>
        <dbReference type="SAM" id="SignalP"/>
    </source>
</evidence>
<reference evidence="5" key="2">
    <citation type="submission" date="2025-09" db="UniProtKB">
        <authorList>
            <consortium name="Ensembl"/>
        </authorList>
    </citation>
    <scope>IDENTIFICATION</scope>
</reference>
<dbReference type="SMART" id="SM00409">
    <property type="entry name" value="IG"/>
    <property type="match status" value="2"/>
</dbReference>
<reference evidence="5" key="1">
    <citation type="submission" date="2025-08" db="UniProtKB">
        <authorList>
            <consortium name="Ensembl"/>
        </authorList>
    </citation>
    <scope>IDENTIFICATION</scope>
</reference>
<evidence type="ECO:0000313" key="5">
    <source>
        <dbReference type="Ensembl" id="ENSEBUP00000022474.1"/>
    </source>
</evidence>
<keyword evidence="2" id="KW-0812">Transmembrane</keyword>
<evidence type="ECO:0000256" key="2">
    <source>
        <dbReference type="SAM" id="Phobius"/>
    </source>
</evidence>
<dbReference type="Ensembl" id="ENSEBUT00000023050.1">
    <property type="protein sequence ID" value="ENSEBUP00000022474.1"/>
    <property type="gene ID" value="ENSEBUG00000013836.1"/>
</dbReference>
<dbReference type="InterPro" id="IPR007110">
    <property type="entry name" value="Ig-like_dom"/>
</dbReference>
<dbReference type="InterPro" id="IPR036179">
    <property type="entry name" value="Ig-like_dom_sf"/>
</dbReference>
<dbReference type="PROSITE" id="PS50835">
    <property type="entry name" value="IG_LIKE"/>
    <property type="match status" value="1"/>
</dbReference>
<dbReference type="AlphaFoldDB" id="A0A8C4QZC4"/>
<keyword evidence="2" id="KW-1133">Transmembrane helix</keyword>